<dbReference type="NCBIfam" id="TIGR00431">
    <property type="entry name" value="TruB"/>
    <property type="match status" value="1"/>
</dbReference>
<protein>
    <recommendedName>
        <fullName evidence="5">tRNA pseudouridine synthase B</fullName>
        <ecNumber evidence="5">5.4.99.25</ecNumber>
    </recommendedName>
    <alternativeName>
        <fullName evidence="5">tRNA pseudouridine(55) synthase</fullName>
        <shortName evidence="5">Psi55 synthase</shortName>
    </alternativeName>
    <alternativeName>
        <fullName evidence="5">tRNA pseudouridylate synthase</fullName>
    </alternativeName>
    <alternativeName>
        <fullName evidence="5">tRNA-uridine isomerase</fullName>
    </alternativeName>
</protein>
<dbReference type="Proteomes" id="UP001565220">
    <property type="component" value="Unassembled WGS sequence"/>
</dbReference>
<evidence type="ECO:0000256" key="3">
    <source>
        <dbReference type="ARBA" id="ARBA00022694"/>
    </source>
</evidence>
<dbReference type="InterPro" id="IPR002501">
    <property type="entry name" value="PsdUridine_synth_N"/>
</dbReference>
<reference evidence="8 9" key="1">
    <citation type="submission" date="2024-08" db="EMBL/GenBank/DDBJ databases">
        <title>Clostridium lapicellarii sp. nov., and Clostridium renhuaiense sp. nov., two species isolated from the mud in a fermentation cellar used for producing sauce-flavour Chinese liquors.</title>
        <authorList>
            <person name="Yang F."/>
            <person name="Wang H."/>
            <person name="Chen L.Q."/>
            <person name="Zhou N."/>
            <person name="Lu J.J."/>
            <person name="Pu X.X."/>
            <person name="Wan B."/>
            <person name="Wang L."/>
            <person name="Liu S.J."/>
        </authorList>
    </citation>
    <scope>NUCLEOTIDE SEQUENCE [LARGE SCALE GENOMIC DNA]</scope>
    <source>
        <strain evidence="8 9">MT-113</strain>
    </source>
</reference>
<name>A0ABV4DST6_9CLOT</name>
<feature type="domain" description="Pseudouridine synthase II N-terminal" evidence="6">
    <location>
        <begin position="23"/>
        <end position="170"/>
    </location>
</feature>
<keyword evidence="3 5" id="KW-0819">tRNA processing</keyword>
<dbReference type="InterPro" id="IPR032819">
    <property type="entry name" value="TruB_C"/>
</dbReference>
<dbReference type="GO" id="GO:0160148">
    <property type="term" value="F:tRNA pseudouridine(55) synthase activity"/>
    <property type="evidence" value="ECO:0007669"/>
    <property type="project" value="UniProtKB-EC"/>
</dbReference>
<dbReference type="Pfam" id="PF01509">
    <property type="entry name" value="TruB_N"/>
    <property type="match status" value="1"/>
</dbReference>
<comment type="function">
    <text evidence="5">Responsible for synthesis of pseudouridine from uracil-55 in the psi GC loop of transfer RNAs.</text>
</comment>
<gene>
    <name evidence="5 8" type="primary">truB</name>
    <name evidence="8" type="ORF">AB8S09_00440</name>
</gene>
<dbReference type="InterPro" id="IPR014780">
    <property type="entry name" value="tRNA_psdUridine_synth_TruB"/>
</dbReference>
<proteinExistence type="inferred from homology"/>
<dbReference type="PANTHER" id="PTHR13767">
    <property type="entry name" value="TRNA-PSEUDOURIDINE SYNTHASE"/>
    <property type="match status" value="1"/>
</dbReference>
<keyword evidence="9" id="KW-1185">Reference proteome</keyword>
<evidence type="ECO:0000313" key="8">
    <source>
        <dbReference type="EMBL" id="MEY8762113.1"/>
    </source>
</evidence>
<dbReference type="Gene3D" id="3.30.2350.10">
    <property type="entry name" value="Pseudouridine synthase"/>
    <property type="match status" value="1"/>
</dbReference>
<comment type="similarity">
    <text evidence="2 5">Belongs to the pseudouridine synthase TruB family. Type 1 subfamily.</text>
</comment>
<accession>A0ABV4DST6</accession>
<evidence type="ECO:0000256" key="4">
    <source>
        <dbReference type="ARBA" id="ARBA00023235"/>
    </source>
</evidence>
<dbReference type="CDD" id="cd02573">
    <property type="entry name" value="PseudoU_synth_EcTruB"/>
    <property type="match status" value="1"/>
</dbReference>
<dbReference type="Pfam" id="PF16198">
    <property type="entry name" value="TruB_C_2"/>
    <property type="match status" value="1"/>
</dbReference>
<comment type="caution">
    <text evidence="8">The sequence shown here is derived from an EMBL/GenBank/DDBJ whole genome shotgun (WGS) entry which is preliminary data.</text>
</comment>
<dbReference type="SUPFAM" id="SSF55120">
    <property type="entry name" value="Pseudouridine synthase"/>
    <property type="match status" value="1"/>
</dbReference>
<organism evidence="8 9">
    <name type="scientific">Clostridium lapidicellarium</name>
    <dbReference type="NCBI Taxonomy" id="3240931"/>
    <lineage>
        <taxon>Bacteria</taxon>
        <taxon>Bacillati</taxon>
        <taxon>Bacillota</taxon>
        <taxon>Clostridia</taxon>
        <taxon>Eubacteriales</taxon>
        <taxon>Clostridiaceae</taxon>
        <taxon>Clostridium</taxon>
    </lineage>
</organism>
<evidence type="ECO:0000259" key="7">
    <source>
        <dbReference type="Pfam" id="PF16198"/>
    </source>
</evidence>
<dbReference type="EMBL" id="JBGFFE010000001">
    <property type="protein sequence ID" value="MEY8762113.1"/>
    <property type="molecule type" value="Genomic_DNA"/>
</dbReference>
<dbReference type="InterPro" id="IPR020103">
    <property type="entry name" value="PsdUridine_synth_cat_dom_sf"/>
</dbReference>
<dbReference type="RefSeq" id="WP_294180656.1">
    <property type="nucleotide sequence ID" value="NZ_JBGFFE010000001.1"/>
</dbReference>
<evidence type="ECO:0000256" key="2">
    <source>
        <dbReference type="ARBA" id="ARBA00005642"/>
    </source>
</evidence>
<evidence type="ECO:0000256" key="1">
    <source>
        <dbReference type="ARBA" id="ARBA00000385"/>
    </source>
</evidence>
<comment type="catalytic activity">
    <reaction evidence="1 5">
        <text>uridine(55) in tRNA = pseudouridine(55) in tRNA</text>
        <dbReference type="Rhea" id="RHEA:42532"/>
        <dbReference type="Rhea" id="RHEA-COMP:10101"/>
        <dbReference type="Rhea" id="RHEA-COMP:10102"/>
        <dbReference type="ChEBI" id="CHEBI:65314"/>
        <dbReference type="ChEBI" id="CHEBI:65315"/>
        <dbReference type="EC" id="5.4.99.25"/>
    </reaction>
</comment>
<dbReference type="PANTHER" id="PTHR13767:SF2">
    <property type="entry name" value="PSEUDOURIDYLATE SYNTHASE TRUB1"/>
    <property type="match status" value="1"/>
</dbReference>
<sequence>MDGVFNINKPEGITSFDVVRKVRHLSKIRKVGHAGTLDPIASGVLPLCLGGATKFVDYIMKDEKVYLTCMKLGIRTDTYDREGTVLEILDFDLSEKDVEDVILSFEGEIEQIPPMYSAIKVNGKRLYDLARQGIEVERKKRKINIYSIKILNMDLPYVIFEVRCSKGTYIRSLCNDIGDRLNCGAVMWSLKRTSTGNFHISDSIDLKDLNRENILQYIAPVDTALTQYPAVNLEDVYIKNVLNGIPIADRMFLDKISKNRLYRVYIYKNEFVGLGIYRTVEFKMVKLFIRSNRL</sequence>
<evidence type="ECO:0000259" key="6">
    <source>
        <dbReference type="Pfam" id="PF01509"/>
    </source>
</evidence>
<evidence type="ECO:0000256" key="5">
    <source>
        <dbReference type="HAMAP-Rule" id="MF_01080"/>
    </source>
</evidence>
<feature type="domain" description="tRNA pseudouridylate synthase B C-terminal" evidence="7">
    <location>
        <begin position="171"/>
        <end position="225"/>
    </location>
</feature>
<feature type="active site" description="Nucleophile" evidence="5">
    <location>
        <position position="38"/>
    </location>
</feature>
<dbReference type="EC" id="5.4.99.25" evidence="5"/>
<keyword evidence="4 5" id="KW-0413">Isomerase</keyword>
<evidence type="ECO:0000313" key="9">
    <source>
        <dbReference type="Proteomes" id="UP001565220"/>
    </source>
</evidence>
<dbReference type="HAMAP" id="MF_01080">
    <property type="entry name" value="TruB_bact"/>
    <property type="match status" value="1"/>
</dbReference>